<feature type="region of interest" description="Disordered" evidence="8">
    <location>
        <begin position="24"/>
        <end position="223"/>
    </location>
</feature>
<evidence type="ECO:0000256" key="1">
    <source>
        <dbReference type="ARBA" id="ARBA00004394"/>
    </source>
</evidence>
<keyword evidence="4" id="KW-0333">Golgi apparatus</keyword>
<organism evidence="10 11">
    <name type="scientific">Aristolochia fimbriata</name>
    <name type="common">White veined hardy Dutchman's pipe vine</name>
    <dbReference type="NCBI Taxonomy" id="158543"/>
    <lineage>
        <taxon>Eukaryota</taxon>
        <taxon>Viridiplantae</taxon>
        <taxon>Streptophyta</taxon>
        <taxon>Embryophyta</taxon>
        <taxon>Tracheophyta</taxon>
        <taxon>Spermatophyta</taxon>
        <taxon>Magnoliopsida</taxon>
        <taxon>Magnoliidae</taxon>
        <taxon>Piperales</taxon>
        <taxon>Aristolochiaceae</taxon>
        <taxon>Aristolochia</taxon>
    </lineage>
</organism>
<dbReference type="GO" id="GO:0031985">
    <property type="term" value="C:Golgi cisterna"/>
    <property type="evidence" value="ECO:0007669"/>
    <property type="project" value="TreeGrafter"/>
</dbReference>
<dbReference type="EMBL" id="JAINDJ010000002">
    <property type="protein sequence ID" value="KAG9458001.1"/>
    <property type="molecule type" value="Genomic_DNA"/>
</dbReference>
<feature type="coiled-coil region" evidence="7">
    <location>
        <begin position="458"/>
        <end position="527"/>
    </location>
</feature>
<dbReference type="GO" id="GO:0007030">
    <property type="term" value="P:Golgi organization"/>
    <property type="evidence" value="ECO:0007669"/>
    <property type="project" value="InterPro"/>
</dbReference>
<gene>
    <name evidence="10" type="ORF">H6P81_002509</name>
</gene>
<evidence type="ECO:0000256" key="6">
    <source>
        <dbReference type="ARBA" id="ARBA00023136"/>
    </source>
</evidence>
<comment type="caution">
    <text evidence="10">The sequence shown here is derived from an EMBL/GenBank/DDBJ whole genome shotgun (WGS) entry which is preliminary data.</text>
</comment>
<feature type="compositionally biased region" description="Basic and acidic residues" evidence="8">
    <location>
        <begin position="193"/>
        <end position="202"/>
    </location>
</feature>
<feature type="compositionally biased region" description="Basic and acidic residues" evidence="8">
    <location>
        <begin position="53"/>
        <end position="71"/>
    </location>
</feature>
<evidence type="ECO:0000313" key="10">
    <source>
        <dbReference type="EMBL" id="KAG9458001.1"/>
    </source>
</evidence>
<keyword evidence="11" id="KW-1185">Reference proteome</keyword>
<sequence length="659" mass="73108">MAAWISSKLKVAETLLQQIDHQAAESLGKSEKPKSEFFDGGVSPKSDAVSLKDQLKKKAPERLVSDSDSHSRPRGNKHNAVESPSPSRTSNVADSDWTELLSTSGPISPSHRPSKIITLRTQNDLRKGGIANLTSPRRGKRSYGGKRSDFGSEKKVVAPPRLTKRNSPAEEVSDGSDSVQKKPDEVGATLENGDSHSLEQKEGPNVNVVDEAEAKNKLDTYHEKSSPVAIEFLSQDSEAVSNTVDALIGLKREEEGKVGKSGNVGARHTELSISGSDERSDSESGSGSSSDSENEKERREKRRKRREQILAEERAAKAAEAIRERENIVARLEGEKQSLEKILDERAKQQAQEAAKLQTSMMETMEAVELEKQKHNSTRMEALSRLAKLETLNVELARSLATMQRSLEIELDRVAEFRQQIESKDMTLEELRRRKSKLHESASSSSPVEASKSVKLERQILEAEYSFTCEKLTQLQEKATMLEQNIEMIRKDMEDPTEVEIEIKKRLAKLTDHLIQKQAQVESLASEKATLLFRLETVTRLLDEHHLSGASADLGGGLDRDDLETGSLNPQNLRLRPLLQNKIRSGGRQLGSILIQLDSIFSAGALFVRRNPKAQVWAVAYLICLHIWVLYILMSHSHSSDKNGTGAIISLENINKTGA</sequence>
<feature type="compositionally biased region" description="Basic and acidic residues" evidence="8">
    <location>
        <begin position="212"/>
        <end position="223"/>
    </location>
</feature>
<evidence type="ECO:0000256" key="9">
    <source>
        <dbReference type="SAM" id="Phobius"/>
    </source>
</evidence>
<dbReference type="GO" id="GO:0000139">
    <property type="term" value="C:Golgi membrane"/>
    <property type="evidence" value="ECO:0007669"/>
    <property type="project" value="UniProtKB-SubCell"/>
</dbReference>
<evidence type="ECO:0000313" key="11">
    <source>
        <dbReference type="Proteomes" id="UP000825729"/>
    </source>
</evidence>
<keyword evidence="3 9" id="KW-1133">Transmembrane helix</keyword>
<feature type="compositionally biased region" description="Polar residues" evidence="8">
    <location>
        <begin position="82"/>
        <end position="93"/>
    </location>
</feature>
<accession>A0AAV7FB52</accession>
<evidence type="ECO:0000256" key="8">
    <source>
        <dbReference type="SAM" id="MobiDB-lite"/>
    </source>
</evidence>
<proteinExistence type="predicted"/>
<dbReference type="PANTHER" id="PTHR13815:SF5">
    <property type="entry name" value="GOLGIN CANDIDATE 2"/>
    <property type="match status" value="1"/>
</dbReference>
<feature type="compositionally biased region" description="Basic and acidic residues" evidence="8">
    <location>
        <begin position="146"/>
        <end position="156"/>
    </location>
</feature>
<evidence type="ECO:0000256" key="4">
    <source>
        <dbReference type="ARBA" id="ARBA00023034"/>
    </source>
</evidence>
<dbReference type="GO" id="GO:0000301">
    <property type="term" value="P:retrograde transport, vesicle recycling within Golgi"/>
    <property type="evidence" value="ECO:0007669"/>
    <property type="project" value="TreeGrafter"/>
</dbReference>
<keyword evidence="5 7" id="KW-0175">Coiled coil</keyword>
<feature type="compositionally biased region" description="Basic and acidic residues" evidence="8">
    <location>
        <begin position="28"/>
        <end position="37"/>
    </location>
</feature>
<evidence type="ECO:0000256" key="7">
    <source>
        <dbReference type="SAM" id="Coils"/>
    </source>
</evidence>
<dbReference type="AlphaFoldDB" id="A0AAV7FB52"/>
<dbReference type="Proteomes" id="UP000825729">
    <property type="component" value="Unassembled WGS sequence"/>
</dbReference>
<evidence type="ECO:0000256" key="3">
    <source>
        <dbReference type="ARBA" id="ARBA00022989"/>
    </source>
</evidence>
<dbReference type="Pfam" id="PF09787">
    <property type="entry name" value="Golgin_A5"/>
    <property type="match status" value="1"/>
</dbReference>
<reference evidence="10 11" key="1">
    <citation type="submission" date="2021-07" db="EMBL/GenBank/DDBJ databases">
        <title>The Aristolochia fimbriata genome: insights into angiosperm evolution, floral development and chemical biosynthesis.</title>
        <authorList>
            <person name="Jiao Y."/>
        </authorList>
    </citation>
    <scope>NUCLEOTIDE SEQUENCE [LARGE SCALE GENOMIC DNA]</scope>
    <source>
        <strain evidence="10">IBCAS-2021</strain>
        <tissue evidence="10">Leaf</tissue>
    </source>
</reference>
<evidence type="ECO:0008006" key="12">
    <source>
        <dbReference type="Google" id="ProtNLM"/>
    </source>
</evidence>
<protein>
    <recommendedName>
        <fullName evidence="12">Golgin candidate 2</fullName>
    </recommendedName>
</protein>
<keyword evidence="6 9" id="KW-0472">Membrane</keyword>
<feature type="region of interest" description="Disordered" evidence="8">
    <location>
        <begin position="249"/>
        <end position="306"/>
    </location>
</feature>
<evidence type="ECO:0000256" key="5">
    <source>
        <dbReference type="ARBA" id="ARBA00023054"/>
    </source>
</evidence>
<feature type="transmembrane region" description="Helical" evidence="9">
    <location>
        <begin position="614"/>
        <end position="633"/>
    </location>
</feature>
<comment type="subcellular location">
    <subcellularLocation>
        <location evidence="1">Golgi apparatus membrane</location>
    </subcellularLocation>
</comment>
<dbReference type="PANTHER" id="PTHR13815">
    <property type="entry name" value="GOLGIN-84"/>
    <property type="match status" value="1"/>
</dbReference>
<name>A0AAV7FB52_ARIFI</name>
<evidence type="ECO:0000256" key="2">
    <source>
        <dbReference type="ARBA" id="ARBA00022692"/>
    </source>
</evidence>
<keyword evidence="2 9" id="KW-0812">Transmembrane</keyword>
<dbReference type="InterPro" id="IPR019177">
    <property type="entry name" value="Golgin_subfamily_A_member_5"/>
</dbReference>